<feature type="compositionally biased region" description="Basic residues" evidence="1">
    <location>
        <begin position="632"/>
        <end position="643"/>
    </location>
</feature>
<dbReference type="Proteomes" id="UP000504628">
    <property type="component" value="Chromosome 14"/>
</dbReference>
<accession>A0A7E6CXY7</accession>
<evidence type="ECO:0000256" key="1">
    <source>
        <dbReference type="SAM" id="MobiDB-lite"/>
    </source>
</evidence>
<dbReference type="GeneID" id="114512160"/>
<dbReference type="RefSeq" id="XP_035871752.1">
    <property type="nucleotide sequence ID" value="XM_036015859.1"/>
</dbReference>
<feature type="compositionally biased region" description="Basic and acidic residues" evidence="1">
    <location>
        <begin position="383"/>
        <end position="397"/>
    </location>
</feature>
<feature type="compositionally biased region" description="Low complexity" evidence="1">
    <location>
        <begin position="137"/>
        <end position="149"/>
    </location>
</feature>
<sequence>MAVTRPRAPCAPEWTTPLKRQDGQLGVLCYQRREGTIKIGARPLRRGGHLLLRRGVGGADRAAEGAVPGGHEDELRDRAVPGIPVPKARHDLPAGWGGGVSEPGRLAAPGRKLCRTRGSGRQASGLGRPRAHCGPVPATAATAPGRLRAPPAPGHRRPARVGRGVPLLHGRGLPGVRPLGRRPGRQVPVQPGRAPQLRRGLQADGGGVRRGHQQLPGGQAVRRAGEERARLAQGEAAAAERARHAAGLPGPQERPLRPGGPARGRVRALHAGQGGPHHQGGHAAEGPGDRPGDEHPREGLQGQPGLVPPDDAAVRPVAAAQGAGAPAAARGPDREAGHLPAQRAGAAPGARLPGGPDGERGRDAHLPGGAVQGHRGQPGGEARAGEDAGPREAEDHRHAGRPGGRPEAAALHHPEGHVHPAGEVPQRHGDPLPPLRLDDGGPHAGLAGGGVAAAHGRCAQAARHADPERLPGPRHRLGEELHGEHGHRHGHHPGGPDLAAAGAGRGGVQAAQRQRARAVLQLAAGGQPGAQPHGQRQEAAPRPLPGVGHGGVEQHLQRGHRPGLQEVPHLQQAGGGGGRPVGDRGRAAGRRGGAGGGQSREPLSARAAEHMPLCLRRWGGEAHEKTADDPVHRRRPVWTARRP</sequence>
<protein>
    <submittedName>
        <fullName evidence="3">Pogo transposable element with KRAB domain isoform X2</fullName>
    </submittedName>
</protein>
<dbReference type="CTD" id="57645"/>
<feature type="region of interest" description="Disordered" evidence="1">
    <location>
        <begin position="84"/>
        <end position="606"/>
    </location>
</feature>
<feature type="compositionally biased region" description="Basic and acidic residues" evidence="1">
    <location>
        <begin position="619"/>
        <end position="631"/>
    </location>
</feature>
<gene>
    <name evidence="3" type="primary">POGK</name>
</gene>
<feature type="compositionally biased region" description="Low complexity" evidence="1">
    <location>
        <begin position="308"/>
        <end position="330"/>
    </location>
</feature>
<feature type="compositionally biased region" description="Low complexity" evidence="1">
    <location>
        <begin position="495"/>
        <end position="534"/>
    </location>
</feature>
<feature type="compositionally biased region" description="Low complexity" evidence="1">
    <location>
        <begin position="339"/>
        <end position="354"/>
    </location>
</feature>
<feature type="compositionally biased region" description="Gly residues" evidence="1">
    <location>
        <begin position="442"/>
        <end position="451"/>
    </location>
</feature>
<evidence type="ECO:0000313" key="2">
    <source>
        <dbReference type="Proteomes" id="UP000504628"/>
    </source>
</evidence>
<proteinExistence type="predicted"/>
<evidence type="ECO:0000313" key="3">
    <source>
        <dbReference type="RefSeq" id="XP_035871752.1"/>
    </source>
</evidence>
<feature type="compositionally biased region" description="Basic and acidic residues" evidence="1">
    <location>
        <begin position="463"/>
        <end position="484"/>
    </location>
</feature>
<reference evidence="3" key="1">
    <citation type="submission" date="2025-08" db="UniProtKB">
        <authorList>
            <consortium name="RefSeq"/>
        </authorList>
    </citation>
    <scope>IDENTIFICATION</scope>
    <source>
        <tissue evidence="3">Muscle</tissue>
    </source>
</reference>
<keyword evidence="2" id="KW-1185">Reference proteome</keyword>
<name>A0A7E6CXY7_9CHIR</name>
<feature type="region of interest" description="Disordered" evidence="1">
    <location>
        <begin position="619"/>
        <end position="643"/>
    </location>
</feature>
<feature type="compositionally biased region" description="Low complexity" evidence="1">
    <location>
        <begin position="161"/>
        <end position="178"/>
    </location>
</feature>
<feature type="compositionally biased region" description="Low complexity" evidence="1">
    <location>
        <begin position="452"/>
        <end position="462"/>
    </location>
</feature>
<feature type="compositionally biased region" description="Basic and acidic residues" evidence="1">
    <location>
        <begin position="410"/>
        <end position="441"/>
    </location>
</feature>
<organism evidence="2 3">
    <name type="scientific">Phyllostomus discolor</name>
    <name type="common">pale spear-nosed bat</name>
    <dbReference type="NCBI Taxonomy" id="89673"/>
    <lineage>
        <taxon>Eukaryota</taxon>
        <taxon>Metazoa</taxon>
        <taxon>Chordata</taxon>
        <taxon>Craniata</taxon>
        <taxon>Vertebrata</taxon>
        <taxon>Euteleostomi</taxon>
        <taxon>Mammalia</taxon>
        <taxon>Eutheria</taxon>
        <taxon>Laurasiatheria</taxon>
        <taxon>Chiroptera</taxon>
        <taxon>Yangochiroptera</taxon>
        <taxon>Phyllostomidae</taxon>
        <taxon>Phyllostominae</taxon>
        <taxon>Phyllostomus</taxon>
    </lineage>
</organism>
<dbReference type="AlphaFoldDB" id="A0A7E6CXY7"/>
<feature type="compositionally biased region" description="Basic and acidic residues" evidence="1">
    <location>
        <begin position="287"/>
        <end position="298"/>
    </location>
</feature>